<dbReference type="GO" id="GO:0005634">
    <property type="term" value="C:nucleus"/>
    <property type="evidence" value="ECO:0007669"/>
    <property type="project" value="TreeGrafter"/>
</dbReference>
<dbReference type="PROSITE" id="PS50217">
    <property type="entry name" value="BZIP"/>
    <property type="match status" value="1"/>
</dbReference>
<proteinExistence type="inferred from homology"/>
<dbReference type="PANTHER" id="PTHR15284">
    <property type="entry name" value="NUCLEAR FACTOR INTERLEUKIN-3-REGULATED PROTEIN"/>
    <property type="match status" value="1"/>
</dbReference>
<dbReference type="SUPFAM" id="SSF57959">
    <property type="entry name" value="Leucine zipper domain"/>
    <property type="match status" value="1"/>
</dbReference>
<evidence type="ECO:0000256" key="2">
    <source>
        <dbReference type="ARBA" id="ARBA00023015"/>
    </source>
</evidence>
<dbReference type="GO" id="GO:0003700">
    <property type="term" value="F:DNA-binding transcription factor activity"/>
    <property type="evidence" value="ECO:0007669"/>
    <property type="project" value="InterPro"/>
</dbReference>
<feature type="domain" description="BZIP" evidence="7">
    <location>
        <begin position="74"/>
        <end position="126"/>
    </location>
</feature>
<dbReference type="Gene3D" id="1.20.5.170">
    <property type="match status" value="1"/>
</dbReference>
<accession>A0A9N7V2L5</accession>
<evidence type="ECO:0000256" key="4">
    <source>
        <dbReference type="ARBA" id="ARBA00023163"/>
    </source>
</evidence>
<keyword evidence="4" id="KW-0804">Transcription</keyword>
<dbReference type="GO" id="GO:0003677">
    <property type="term" value="F:DNA binding"/>
    <property type="evidence" value="ECO:0007669"/>
    <property type="project" value="UniProtKB-KW"/>
</dbReference>
<feature type="region of interest" description="Disordered" evidence="6">
    <location>
        <begin position="1"/>
        <end position="94"/>
    </location>
</feature>
<dbReference type="PANTHER" id="PTHR15284:SF0">
    <property type="entry name" value="GH23983P"/>
    <property type="match status" value="1"/>
</dbReference>
<gene>
    <name evidence="8" type="ORF">PLEPLA_LOCUS32021</name>
</gene>
<dbReference type="EMBL" id="CADEAL010003335">
    <property type="protein sequence ID" value="CAB1444305.1"/>
    <property type="molecule type" value="Genomic_DNA"/>
</dbReference>
<evidence type="ECO:0000313" key="9">
    <source>
        <dbReference type="Proteomes" id="UP001153269"/>
    </source>
</evidence>
<keyword evidence="3" id="KW-0238">DNA-binding</keyword>
<evidence type="ECO:0000256" key="3">
    <source>
        <dbReference type="ARBA" id="ARBA00023125"/>
    </source>
</evidence>
<evidence type="ECO:0000256" key="1">
    <source>
        <dbReference type="ARBA" id="ARBA00006079"/>
    </source>
</evidence>
<dbReference type="GO" id="GO:0007623">
    <property type="term" value="P:circadian rhythm"/>
    <property type="evidence" value="ECO:0007669"/>
    <property type="project" value="TreeGrafter"/>
</dbReference>
<keyword evidence="9" id="KW-1185">Reference proteome</keyword>
<feature type="compositionally biased region" description="Basic and acidic residues" evidence="6">
    <location>
        <begin position="66"/>
        <end position="90"/>
    </location>
</feature>
<evidence type="ECO:0000256" key="6">
    <source>
        <dbReference type="SAM" id="MobiDB-lite"/>
    </source>
</evidence>
<dbReference type="Pfam" id="PF07716">
    <property type="entry name" value="bZIP_2"/>
    <property type="match status" value="1"/>
</dbReference>
<organism evidence="8 9">
    <name type="scientific">Pleuronectes platessa</name>
    <name type="common">European plaice</name>
    <dbReference type="NCBI Taxonomy" id="8262"/>
    <lineage>
        <taxon>Eukaryota</taxon>
        <taxon>Metazoa</taxon>
        <taxon>Chordata</taxon>
        <taxon>Craniata</taxon>
        <taxon>Vertebrata</taxon>
        <taxon>Euteleostomi</taxon>
        <taxon>Actinopterygii</taxon>
        <taxon>Neopterygii</taxon>
        <taxon>Teleostei</taxon>
        <taxon>Neoteleostei</taxon>
        <taxon>Acanthomorphata</taxon>
        <taxon>Carangaria</taxon>
        <taxon>Pleuronectiformes</taxon>
        <taxon>Pleuronectoidei</taxon>
        <taxon>Pleuronectidae</taxon>
        <taxon>Pleuronectes</taxon>
    </lineage>
</organism>
<dbReference type="InterPro" id="IPR004827">
    <property type="entry name" value="bZIP"/>
</dbReference>
<dbReference type="InterPro" id="IPR046347">
    <property type="entry name" value="bZIP_sf"/>
</dbReference>
<comment type="caution">
    <text evidence="8">The sequence shown here is derived from an EMBL/GenBank/DDBJ whole genome shotgun (WGS) entry which is preliminary data.</text>
</comment>
<feature type="compositionally biased region" description="Low complexity" evidence="6">
    <location>
        <begin position="14"/>
        <end position="27"/>
    </location>
</feature>
<comment type="similarity">
    <text evidence="1">Belongs to the bZIP family. NFIL3 subfamily.</text>
</comment>
<dbReference type="FunFam" id="1.20.5.170:FF:000025">
    <property type="entry name" value="nuclear factor interleukin-3-regulated protein-like"/>
    <property type="match status" value="1"/>
</dbReference>
<reference evidence="8" key="1">
    <citation type="submission" date="2020-03" db="EMBL/GenBank/DDBJ databases">
        <authorList>
            <person name="Weist P."/>
        </authorList>
    </citation>
    <scope>NUCLEOTIDE SEQUENCE</scope>
</reference>
<dbReference type="Proteomes" id="UP001153269">
    <property type="component" value="Unassembled WGS sequence"/>
</dbReference>
<keyword evidence="5" id="KW-0539">Nucleus</keyword>
<sequence>MSTIRSPGAARAGSSSCSPSSSSSSSSTDPVAEDPGHQHLFSVLRPRQRPLRLRTFSSSLRRRRREMTPDDMKDSNYWDKRRKNNEAAKRSRDRRRLSDLVLEDQLLTLSRENSQLRAHVLSLQYQSLRAGAAEAAAAAASTWSSSPALTPALLPPGLCMSTPGFPVLGARHQETASHPFPCFGSNKGAAAFSPPGSAEAEMEARRQGQVSSSEDIPTYSHVSAIRAHGVLHRASTPSHAPVDRLLPHPSPSEKCDRLLLPWWSFYGPRAPLYLQQGQGQGAGVEADFKSRVSSAAAGLSQVVMHLSPDRRYY</sequence>
<keyword evidence="2" id="KW-0805">Transcription regulation</keyword>
<evidence type="ECO:0000256" key="5">
    <source>
        <dbReference type="ARBA" id="ARBA00023242"/>
    </source>
</evidence>
<name>A0A9N7V2L5_PLEPL</name>
<protein>
    <recommendedName>
        <fullName evidence="7">BZIP domain-containing protein</fullName>
    </recommendedName>
</protein>
<evidence type="ECO:0000259" key="7">
    <source>
        <dbReference type="PROSITE" id="PS50217"/>
    </source>
</evidence>
<dbReference type="PROSITE" id="PS00036">
    <property type="entry name" value="BZIP_BASIC"/>
    <property type="match status" value="1"/>
</dbReference>
<dbReference type="SMART" id="SM00338">
    <property type="entry name" value="BRLZ"/>
    <property type="match status" value="1"/>
</dbReference>
<dbReference type="AlphaFoldDB" id="A0A9N7V2L5"/>
<evidence type="ECO:0000313" key="8">
    <source>
        <dbReference type="EMBL" id="CAB1444305.1"/>
    </source>
</evidence>
<dbReference type="InterPro" id="IPR047229">
    <property type="entry name" value="NFIL3-like"/>
</dbReference>